<dbReference type="CDD" id="cd07382">
    <property type="entry name" value="MPP_DR1281"/>
    <property type="match status" value="1"/>
</dbReference>
<feature type="binding site" evidence="2">
    <location>
        <position position="45"/>
    </location>
    <ligand>
        <name>Fe cation</name>
        <dbReference type="ChEBI" id="CHEBI:24875"/>
        <label>1</label>
    </ligand>
</feature>
<feature type="binding site" evidence="2">
    <location>
        <position position="184"/>
    </location>
    <ligand>
        <name>Fe cation</name>
        <dbReference type="ChEBI" id="CHEBI:24875"/>
        <label>1</label>
    </ligand>
</feature>
<name>A0A532V5H0_UNCL8</name>
<feature type="active site" description="Proton donor" evidence="1">
    <location>
        <position position="74"/>
    </location>
</feature>
<sequence length="264" mass="29012">MTKSPKINVLFIADIVGKPGLDITSRFLSSLLRQYNVDFCIANGENAHEGKSITPSEFSVFRQVGIDVITSGNHIWDHHKGRRLLDDETTLLRPLNYPDGSPGSGSGVYALSKGGEIAVLNLQGRTFMYPIDCPFRRGKKEVEQLRKKTPLIIVDIHAEATAEKQALAWYLDGMVSAVIGTHTHVQTADERILPEGTAYISDAGMTGPFDSVIGLDKKVALQRFIGGVPQRYQMAHDNIRMNAVLVSINQETGKALSIERISLP</sequence>
<feature type="binding site" evidence="2">
    <location>
        <position position="14"/>
    </location>
    <ligand>
        <name>Fe cation</name>
        <dbReference type="ChEBI" id="CHEBI:24875"/>
        <label>1</label>
    </ligand>
</feature>
<dbReference type="NCBIfam" id="TIGR00282">
    <property type="entry name" value="TIGR00282 family metallophosphoesterase"/>
    <property type="match status" value="1"/>
</dbReference>
<feature type="binding site" evidence="2">
    <location>
        <position position="182"/>
    </location>
    <ligand>
        <name>Fe cation</name>
        <dbReference type="ChEBI" id="CHEBI:24875"/>
        <label>2</label>
    </ligand>
</feature>
<dbReference type="PANTHER" id="PTHR36303:SF1">
    <property type="entry name" value="2',3'-CYCLIC-NUCLEOTIDE 2'-PHOSPHODIESTERASE"/>
    <property type="match status" value="1"/>
</dbReference>
<organism evidence="3 4">
    <name type="scientific">candidate division LCP-89 bacterium B3_LCP</name>
    <dbReference type="NCBI Taxonomy" id="2012998"/>
    <lineage>
        <taxon>Bacteria</taxon>
        <taxon>Pseudomonadati</taxon>
        <taxon>Bacteria division LCP-89</taxon>
    </lineage>
</organism>
<evidence type="ECO:0000256" key="2">
    <source>
        <dbReference type="PIRSR" id="PIRSR004789-51"/>
    </source>
</evidence>
<dbReference type="Pfam" id="PF13277">
    <property type="entry name" value="YmdB"/>
    <property type="match status" value="1"/>
</dbReference>
<dbReference type="PANTHER" id="PTHR36303">
    <property type="entry name" value="2',3'-CYCLIC-NUCLEOTIDE 2'-PHOSPHODIESTERASE"/>
    <property type="match status" value="1"/>
</dbReference>
<keyword evidence="2" id="KW-0479">Metal-binding</keyword>
<dbReference type="AlphaFoldDB" id="A0A532V5H0"/>
<protein>
    <submittedName>
        <fullName evidence="3">Metallophosphoesterase</fullName>
    </submittedName>
</protein>
<feature type="binding site" evidence="2">
    <location>
        <position position="46"/>
    </location>
    <ligand>
        <name>Fe cation</name>
        <dbReference type="ChEBI" id="CHEBI:24875"/>
        <label>1</label>
    </ligand>
</feature>
<feature type="binding site" evidence="2">
    <location>
        <position position="45"/>
    </location>
    <ligand>
        <name>Fe cation</name>
        <dbReference type="ChEBI" id="CHEBI:24875"/>
        <label>2</label>
    </ligand>
</feature>
<dbReference type="InterPro" id="IPR005235">
    <property type="entry name" value="YmdB-like"/>
</dbReference>
<proteinExistence type="predicted"/>
<evidence type="ECO:0000313" key="4">
    <source>
        <dbReference type="Proteomes" id="UP000319619"/>
    </source>
</evidence>
<evidence type="ECO:0000256" key="1">
    <source>
        <dbReference type="PIRSR" id="PIRSR004789-50"/>
    </source>
</evidence>
<dbReference type="EMBL" id="NJBN01000001">
    <property type="protein sequence ID" value="TKJ42445.1"/>
    <property type="molecule type" value="Genomic_DNA"/>
</dbReference>
<gene>
    <name evidence="3" type="ORF">CEE37_01825</name>
</gene>
<evidence type="ECO:0000313" key="3">
    <source>
        <dbReference type="EMBL" id="TKJ42445.1"/>
    </source>
</evidence>
<accession>A0A532V5H0</accession>
<dbReference type="Proteomes" id="UP000319619">
    <property type="component" value="Unassembled WGS sequence"/>
</dbReference>
<dbReference type="GO" id="GO:0004113">
    <property type="term" value="F:2',3'-cyclic-nucleotide 3'-phosphodiesterase activity"/>
    <property type="evidence" value="ECO:0007669"/>
    <property type="project" value="TreeGrafter"/>
</dbReference>
<comment type="caution">
    <text evidence="3">The sequence shown here is derived from an EMBL/GenBank/DDBJ whole genome shotgun (WGS) entry which is preliminary data.</text>
</comment>
<dbReference type="PIRSF" id="PIRSF004789">
    <property type="entry name" value="DR1281"/>
    <property type="match status" value="1"/>
</dbReference>
<feature type="binding site" evidence="2">
    <location>
        <position position="73"/>
    </location>
    <ligand>
        <name>Fe cation</name>
        <dbReference type="ChEBI" id="CHEBI:24875"/>
        <label>2</label>
    </ligand>
</feature>
<dbReference type="Gene3D" id="3.60.21.10">
    <property type="match status" value="1"/>
</dbReference>
<dbReference type="SUPFAM" id="SSF56300">
    <property type="entry name" value="Metallo-dependent phosphatases"/>
    <property type="match status" value="1"/>
</dbReference>
<reference evidence="3 4" key="1">
    <citation type="submission" date="2017-06" db="EMBL/GenBank/DDBJ databases">
        <title>Novel microbial phyla capable of carbon fixation and sulfur reduction in deep-sea sediments.</title>
        <authorList>
            <person name="Huang J."/>
            <person name="Baker B."/>
            <person name="Wang Y."/>
        </authorList>
    </citation>
    <scope>NUCLEOTIDE SEQUENCE [LARGE SCALE GENOMIC DNA]</scope>
    <source>
        <strain evidence="3">B3_LCP</strain>
    </source>
</reference>
<dbReference type="InterPro" id="IPR029052">
    <property type="entry name" value="Metallo-depent_PP-like"/>
</dbReference>
<feature type="binding site" evidence="2">
    <location>
        <position position="157"/>
    </location>
    <ligand>
        <name>Fe cation</name>
        <dbReference type="ChEBI" id="CHEBI:24875"/>
        <label>2</label>
    </ligand>
</feature>
<dbReference type="GO" id="GO:0046872">
    <property type="term" value="F:metal ion binding"/>
    <property type="evidence" value="ECO:0007669"/>
    <property type="project" value="UniProtKB-KW"/>
</dbReference>